<proteinExistence type="predicted"/>
<reference evidence="2" key="2">
    <citation type="submission" date="2023-03" db="EMBL/GenBank/DDBJ databases">
        <authorList>
            <person name="Shen W."/>
            <person name="Cai J."/>
        </authorList>
    </citation>
    <scope>NUCLEOTIDE SEQUENCE</scope>
    <source>
        <strain evidence="2">P82-2</strain>
    </source>
</reference>
<dbReference type="AlphaFoldDB" id="A0A1S1ZNF1"/>
<gene>
    <name evidence="3" type="ORF">A9Y57_01429</name>
    <name evidence="2" type="ORF">P7G31_05345</name>
</gene>
<organism evidence="3 4">
    <name type="scientific">Streptococcus parauberis</name>
    <dbReference type="NCBI Taxonomy" id="1348"/>
    <lineage>
        <taxon>Bacteria</taxon>
        <taxon>Bacillati</taxon>
        <taxon>Bacillota</taxon>
        <taxon>Bacilli</taxon>
        <taxon>Lactobacillales</taxon>
        <taxon>Streptococcaceae</taxon>
        <taxon>Streptococcus</taxon>
    </lineage>
</organism>
<name>A0A1S1ZNF1_9STRE</name>
<evidence type="ECO:0000313" key="2">
    <source>
        <dbReference type="EMBL" id="MDT2731668.1"/>
    </source>
</evidence>
<sequence length="60" mass="6995">MLETVLIGLAIFSIVKIIIFIKLSDIFLSKKVKNDNDNIIEISDDVQIDESTKYKRDYFK</sequence>
<evidence type="ECO:0000313" key="3">
    <source>
        <dbReference type="EMBL" id="PCH12710.1"/>
    </source>
</evidence>
<dbReference type="Proteomes" id="UP001180515">
    <property type="component" value="Unassembled WGS sequence"/>
</dbReference>
<keyword evidence="1" id="KW-0472">Membrane</keyword>
<dbReference type="RefSeq" id="WP_003108186.1">
    <property type="nucleotide sequence ID" value="NZ_CP025420.1"/>
</dbReference>
<evidence type="ECO:0000313" key="4">
    <source>
        <dbReference type="Proteomes" id="UP000217465"/>
    </source>
</evidence>
<protein>
    <submittedName>
        <fullName evidence="3">Uncharacterized protein</fullName>
    </submittedName>
</protein>
<dbReference type="EMBL" id="JARQAG010000006">
    <property type="protein sequence ID" value="MDT2731668.1"/>
    <property type="molecule type" value="Genomic_DNA"/>
</dbReference>
<dbReference type="EMBL" id="NSGR01000008">
    <property type="protein sequence ID" value="PCH12710.1"/>
    <property type="molecule type" value="Genomic_DNA"/>
</dbReference>
<keyword evidence="1" id="KW-0812">Transmembrane</keyword>
<keyword evidence="1" id="KW-1133">Transmembrane helix</keyword>
<accession>A0A1S1ZNF1</accession>
<dbReference type="Proteomes" id="UP000217465">
    <property type="component" value="Unassembled WGS sequence"/>
</dbReference>
<feature type="transmembrane region" description="Helical" evidence="1">
    <location>
        <begin position="6"/>
        <end position="23"/>
    </location>
</feature>
<comment type="caution">
    <text evidence="3">The sequence shown here is derived from an EMBL/GenBank/DDBJ whole genome shotgun (WGS) entry which is preliminary data.</text>
</comment>
<reference evidence="3 4" key="1">
    <citation type="submission" date="2016-06" db="EMBL/GenBank/DDBJ databases">
        <authorList>
            <person name="Haines A.N."/>
            <person name="Council K.R."/>
        </authorList>
    </citation>
    <scope>NUCLEOTIDE SEQUENCE [LARGE SCALE GENOMIC DNA]</scope>
    <source>
        <strain evidence="3 4">SP158-29</strain>
    </source>
</reference>
<evidence type="ECO:0000256" key="1">
    <source>
        <dbReference type="SAM" id="Phobius"/>
    </source>
</evidence>